<feature type="binding site" evidence="12">
    <location>
        <begin position="561"/>
        <end position="563"/>
    </location>
    <ligand>
        <name>acetyl-CoA</name>
        <dbReference type="ChEBI" id="CHEBI:57288"/>
    </ligand>
</feature>
<keyword evidence="8 12" id="KW-0012">Acyltransferase</keyword>
<dbReference type="Pfam" id="PF08351">
    <property type="entry name" value="TmcA_N"/>
    <property type="match status" value="1"/>
</dbReference>
<dbReference type="HOGENOM" id="CLU_004652_1_0_2"/>
<dbReference type="HAMAP" id="MF_01886">
    <property type="entry name" value="tRNA_acetyltr_TmcA"/>
    <property type="match status" value="1"/>
</dbReference>
<evidence type="ECO:0000256" key="2">
    <source>
        <dbReference type="ARBA" id="ARBA00022555"/>
    </source>
</evidence>
<dbReference type="GO" id="GO:0051391">
    <property type="term" value="P:tRNA acetylation"/>
    <property type="evidence" value="ECO:0007669"/>
    <property type="project" value="UniProtKB-UniRule"/>
</dbReference>
<dbReference type="GO" id="GO:0051392">
    <property type="term" value="F:tRNA cytidine N4-acetyltransferase activity"/>
    <property type="evidence" value="ECO:0007669"/>
    <property type="project" value="UniProtKB-UniRule"/>
</dbReference>
<evidence type="ECO:0000256" key="4">
    <source>
        <dbReference type="ARBA" id="ARBA00022694"/>
    </source>
</evidence>
<dbReference type="Pfam" id="PF05127">
    <property type="entry name" value="NAT10_TcmA_helicase"/>
    <property type="match status" value="1"/>
</dbReference>
<dbReference type="Pfam" id="PF13718">
    <property type="entry name" value="GNAT_acetyltr_2"/>
    <property type="match status" value="2"/>
</dbReference>
<dbReference type="InterPro" id="IPR013562">
    <property type="entry name" value="TmcA/NAT10_N"/>
</dbReference>
<keyword evidence="5 12" id="KW-0547">Nucleotide-binding</keyword>
<evidence type="ECO:0000259" key="14">
    <source>
        <dbReference type="Pfam" id="PF08351"/>
    </source>
</evidence>
<sequence>MTELKLADLHEEIKKATEKSIKNNHRFMVFLCSEDHDRLINLSKKIFEYYLKICPDCIPKGFRLLLAGRTRFIEIVNNTNLFNFVKNRKIHFKESENVLGETYSALVIDLTEGFNPNDLGIIIETIEKGGIIIVLSPPVDKWNNFISKWHKELVSEPYSIESVIPRFYRRFIAHTLEAKGTIIYDADKSKIVKRFQEGQREDEKEIVIPERRNIKKKLYKLCATQDQVNALYEFETFFDRKREKKVAVITADRGRGKTAILGILTPHLISRMQRVLKRAIRIMVVAQTPQSVQTYFRFLTIALKRHGFVDHKIKESSGMITVVTGKHLRVEYVVPRRAIAEARYADVVIVDEAASIDVNTLFEILKDTRYAIFSSTIHGYEGSGRSFSVRFLKRLEMDESVEIQKISLEEPIRYAKGDPIERWLYKTLLLDSKPAALNEEDIEAIKDGKLEFEYIDKDAFIENEDLLYDFFGIYVLAHYRNRPSDLVILFDMPNHIAFRVSVNGKTVCSLHVAIEGSIEEDVIAKMSEGYKPKGQIIPDVVLKHHWDYSFPKYKGLRVVRIATHPDVMDMGIGTFALKNLLEWAYTEGYDWVGSGFGVSSELLRFWSRTGFIPVHITPQRNEISGEYTVVVIQGLKDEIREKLWSLNSDFVKRVVEYLSDELKDLDFETAYLLLHSLHKSYDAEKPKLTETDVSRMEKYIEGISLYEYVSDIARPIVRYYYLLSDSNRVKLDELEERVLIQKCLQLKSWWEFEELLKEGRVYNLMHSAIVKIWKWFVSG</sequence>
<evidence type="ECO:0000256" key="5">
    <source>
        <dbReference type="ARBA" id="ARBA00022741"/>
    </source>
</evidence>
<keyword evidence="17" id="KW-1185">Reference proteome</keyword>
<comment type="caution">
    <text evidence="12">Lacks conserved residue(s) required for the propagation of feature annotation.</text>
</comment>
<evidence type="ECO:0000256" key="1">
    <source>
        <dbReference type="ARBA" id="ARBA00022490"/>
    </source>
</evidence>
<dbReference type="GO" id="GO:1904812">
    <property type="term" value="P:rRNA acetylation involved in maturation of SSU-rRNA"/>
    <property type="evidence" value="ECO:0007669"/>
    <property type="project" value="TreeGrafter"/>
</dbReference>
<name>N0BJ03_9EURY</name>
<dbReference type="InterPro" id="IPR024914">
    <property type="entry name" value="tRNA_acetyltr_TmcA"/>
</dbReference>
<dbReference type="GO" id="GO:0005737">
    <property type="term" value="C:cytoplasm"/>
    <property type="evidence" value="ECO:0007669"/>
    <property type="project" value="UniProtKB-SubCell"/>
</dbReference>
<dbReference type="GO" id="GO:0002101">
    <property type="term" value="P:tRNA wobble cytosine modification"/>
    <property type="evidence" value="ECO:0007669"/>
    <property type="project" value="UniProtKB-UniRule"/>
</dbReference>
<dbReference type="InterPro" id="IPR027417">
    <property type="entry name" value="P-loop_NTPase"/>
</dbReference>
<feature type="binding site" evidence="12">
    <location>
        <position position="227"/>
    </location>
    <ligand>
        <name>ATP</name>
        <dbReference type="ChEBI" id="CHEBI:30616"/>
    </ligand>
</feature>
<dbReference type="Proteomes" id="UP000013307">
    <property type="component" value="Chromosome"/>
</dbReference>
<comment type="catalytic activity">
    <reaction evidence="12">
        <text>cytidine(34) in elongator tRNA(Met) + acetyl-CoA + ATP + H2O = N(4)-acetylcytidine(34) in elongator tRNA(Met) + ADP + phosphate + CoA + H(+)</text>
        <dbReference type="Rhea" id="RHEA:43788"/>
        <dbReference type="Rhea" id="RHEA-COMP:10693"/>
        <dbReference type="Rhea" id="RHEA-COMP:10694"/>
        <dbReference type="ChEBI" id="CHEBI:15377"/>
        <dbReference type="ChEBI" id="CHEBI:15378"/>
        <dbReference type="ChEBI" id="CHEBI:30616"/>
        <dbReference type="ChEBI" id="CHEBI:43474"/>
        <dbReference type="ChEBI" id="CHEBI:57287"/>
        <dbReference type="ChEBI" id="CHEBI:57288"/>
        <dbReference type="ChEBI" id="CHEBI:74900"/>
        <dbReference type="ChEBI" id="CHEBI:82748"/>
        <dbReference type="ChEBI" id="CHEBI:456216"/>
        <dbReference type="EC" id="2.3.1.193"/>
    </reaction>
</comment>
<dbReference type="eggNOG" id="arCOG01951">
    <property type="taxonomic scope" value="Archaea"/>
</dbReference>
<dbReference type="GO" id="GO:0000049">
    <property type="term" value="F:tRNA binding"/>
    <property type="evidence" value="ECO:0007669"/>
    <property type="project" value="UniProtKB-UniRule"/>
</dbReference>
<dbReference type="SUPFAM" id="SSF52540">
    <property type="entry name" value="P-loop containing nucleoside triphosphate hydrolases"/>
    <property type="match status" value="1"/>
</dbReference>
<proteinExistence type="inferred from homology"/>
<comment type="similarity">
    <text evidence="12">Belongs to the TmcA family.</text>
</comment>
<accession>N0BJ03</accession>
<comment type="function">
    <text evidence="12">Catalyzes the formation of N(4)-acetylcytidine (ac(4)C) at the wobble position of tRNA(Met), by using acetyl-CoA as an acetyl donor and ATP (or GTP).</text>
</comment>
<dbReference type="EC" id="2.3.1.193" evidence="12"/>
<evidence type="ECO:0000256" key="10">
    <source>
        <dbReference type="ARBA" id="ARBA00049889"/>
    </source>
</evidence>
<dbReference type="GO" id="GO:0005524">
    <property type="term" value="F:ATP binding"/>
    <property type="evidence" value="ECO:0007669"/>
    <property type="project" value="UniProtKB-UniRule"/>
</dbReference>
<organism evidence="16 17">
    <name type="scientific">Archaeoglobus sulfaticallidus PM70-1</name>
    <dbReference type="NCBI Taxonomy" id="387631"/>
    <lineage>
        <taxon>Archaea</taxon>
        <taxon>Methanobacteriati</taxon>
        <taxon>Methanobacteriota</taxon>
        <taxon>Archaeoglobi</taxon>
        <taxon>Archaeoglobales</taxon>
        <taxon>Archaeoglobaceae</taxon>
        <taxon>Archaeoglobus</taxon>
    </lineage>
</organism>
<dbReference type="InterPro" id="IPR016181">
    <property type="entry name" value="Acyl_CoA_acyltransferase"/>
</dbReference>
<dbReference type="GO" id="GO:0106162">
    <property type="term" value="F:mRNA N-acetyltransferase activity"/>
    <property type="evidence" value="ECO:0007669"/>
    <property type="project" value="RHEA"/>
</dbReference>
<comment type="subcellular location">
    <subcellularLocation>
        <location evidence="12">Cytoplasm</location>
    </subcellularLocation>
</comment>
<dbReference type="PANTHER" id="PTHR10925:SF5">
    <property type="entry name" value="RNA CYTIDINE ACETYLTRANSFERASE"/>
    <property type="match status" value="1"/>
</dbReference>
<dbReference type="STRING" id="387631.Asulf_00099"/>
<comment type="catalytic activity">
    <reaction evidence="11">
        <text>a cytidine in mRNA + acetyl-CoA + ATP + H2O = an N(4)-acetylcytidine in mRNA + ADP + phosphate + CoA + H(+)</text>
        <dbReference type="Rhea" id="RHEA:58480"/>
        <dbReference type="Rhea" id="RHEA-COMP:15145"/>
        <dbReference type="Rhea" id="RHEA-COMP:15146"/>
        <dbReference type="ChEBI" id="CHEBI:15377"/>
        <dbReference type="ChEBI" id="CHEBI:15378"/>
        <dbReference type="ChEBI" id="CHEBI:30616"/>
        <dbReference type="ChEBI" id="CHEBI:43474"/>
        <dbReference type="ChEBI" id="CHEBI:57287"/>
        <dbReference type="ChEBI" id="CHEBI:57288"/>
        <dbReference type="ChEBI" id="CHEBI:74900"/>
        <dbReference type="ChEBI" id="CHEBI:82748"/>
        <dbReference type="ChEBI" id="CHEBI:456216"/>
    </reaction>
</comment>
<dbReference type="EMBL" id="CP005290">
    <property type="protein sequence ID" value="AGK60135.1"/>
    <property type="molecule type" value="Genomic_DNA"/>
</dbReference>
<keyword evidence="6 12" id="KW-0067">ATP-binding</keyword>
<evidence type="ECO:0000256" key="7">
    <source>
        <dbReference type="ARBA" id="ARBA00022884"/>
    </source>
</evidence>
<dbReference type="SUPFAM" id="SSF55729">
    <property type="entry name" value="Acyl-CoA N-acyltransferases (Nat)"/>
    <property type="match status" value="1"/>
</dbReference>
<feature type="binding site" evidence="12">
    <location>
        <position position="601"/>
    </location>
    <ligand>
        <name>acetyl-CoA</name>
        <dbReference type="ChEBI" id="CHEBI:57288"/>
    </ligand>
</feature>
<comment type="catalytic activity">
    <reaction evidence="10">
        <text>a cytidine in RNA + acetyl-CoA + ATP + H2O = an N(4)-acetylcytidine in RNA + ADP + phosphate + CoA + H(+)</text>
        <dbReference type="Rhea" id="RHEA:82211"/>
        <dbReference type="Rhea" id="RHEA-COMP:15704"/>
        <dbReference type="Rhea" id="RHEA-COMP:19834"/>
        <dbReference type="ChEBI" id="CHEBI:15377"/>
        <dbReference type="ChEBI" id="CHEBI:15378"/>
        <dbReference type="ChEBI" id="CHEBI:30616"/>
        <dbReference type="ChEBI" id="CHEBI:43474"/>
        <dbReference type="ChEBI" id="CHEBI:57287"/>
        <dbReference type="ChEBI" id="CHEBI:57288"/>
        <dbReference type="ChEBI" id="CHEBI:74900"/>
        <dbReference type="ChEBI" id="CHEBI:82748"/>
        <dbReference type="ChEBI" id="CHEBI:456216"/>
    </reaction>
</comment>
<evidence type="ECO:0000256" key="9">
    <source>
        <dbReference type="ARBA" id="ARBA00049883"/>
    </source>
</evidence>
<dbReference type="GO" id="GO:1990883">
    <property type="term" value="F:18S rRNA cytidine N-acetyltransferase activity"/>
    <property type="evidence" value="ECO:0007669"/>
    <property type="project" value="TreeGrafter"/>
</dbReference>
<feature type="binding site" evidence="12">
    <location>
        <position position="413"/>
    </location>
    <ligand>
        <name>ATP</name>
        <dbReference type="ChEBI" id="CHEBI:30616"/>
    </ligand>
</feature>
<feature type="domain" description="N-acetyltransferase" evidence="15">
    <location>
        <begin position="586"/>
        <end position="635"/>
    </location>
</feature>
<keyword evidence="3 12" id="KW-0808">Transferase</keyword>
<dbReference type="InterPro" id="IPR000182">
    <property type="entry name" value="GNAT_dom"/>
</dbReference>
<keyword evidence="1 12" id="KW-0963">Cytoplasm</keyword>
<feature type="domain" description="N-acetyltransferase" evidence="15">
    <location>
        <begin position="471"/>
        <end position="583"/>
    </location>
</feature>
<feature type="domain" description="TmcA/NAT10 N-terminal" evidence="14">
    <location>
        <begin position="9"/>
        <end position="186"/>
    </location>
</feature>
<dbReference type="PANTHER" id="PTHR10925">
    <property type="entry name" value="N-ACETYLTRANSFERASE 10"/>
    <property type="match status" value="1"/>
</dbReference>
<feature type="binding site" evidence="12">
    <location>
        <position position="608"/>
    </location>
    <ligand>
        <name>acetyl-CoA</name>
        <dbReference type="ChEBI" id="CHEBI:57288"/>
    </ligand>
</feature>
<keyword evidence="2 12" id="KW-0820">tRNA-binding</keyword>
<gene>
    <name evidence="12" type="primary">tmcA</name>
    <name evidence="16" type="ORF">Asulf_00099</name>
</gene>
<keyword evidence="4 12" id="KW-0819">tRNA processing</keyword>
<dbReference type="InterPro" id="IPR032672">
    <property type="entry name" value="TmcA/NAT10/Kre33"/>
</dbReference>
<protein>
    <recommendedName>
        <fullName evidence="12">tRNA(Met) cytidine acetyltransferase TmcA</fullName>
        <ecNumber evidence="12">2.3.1.193</ecNumber>
    </recommendedName>
</protein>
<evidence type="ECO:0000256" key="11">
    <source>
        <dbReference type="ARBA" id="ARBA00049914"/>
    </source>
</evidence>
<dbReference type="InterPro" id="IPR007807">
    <property type="entry name" value="TcmA/NAT10_helicase"/>
</dbReference>
<dbReference type="Gene3D" id="3.40.50.300">
    <property type="entry name" value="P-loop containing nucleotide triphosphate hydrolases"/>
    <property type="match status" value="1"/>
</dbReference>
<feature type="domain" description="TcmA/NAT10 helicase" evidence="13">
    <location>
        <begin position="248"/>
        <end position="431"/>
    </location>
</feature>
<reference evidence="16 17" key="1">
    <citation type="journal article" date="2013" name="Genome Announc.">
        <title>Complete Genome Sequence of the Thermophilic and Facultatively Chemolithoautotrophic Sulfate Reducer Archaeoglobus sulfaticallidus Strain PM70-1T.</title>
        <authorList>
            <person name="Stokke R."/>
            <person name="Hocking W.P."/>
            <person name="Steinsbu B.O."/>
            <person name="Steen I.H."/>
        </authorList>
    </citation>
    <scope>NUCLEOTIDE SEQUENCE [LARGE SCALE GENOMIC DNA]</scope>
    <source>
        <strain evidence="16">PM70-1</strain>
    </source>
</reference>
<evidence type="ECO:0000259" key="13">
    <source>
        <dbReference type="Pfam" id="PF05127"/>
    </source>
</evidence>
<dbReference type="Gene3D" id="3.40.50.11040">
    <property type="match status" value="1"/>
</dbReference>
<evidence type="ECO:0000256" key="12">
    <source>
        <dbReference type="HAMAP-Rule" id="MF_01886"/>
    </source>
</evidence>
<comment type="catalytic activity">
    <reaction evidence="9">
        <text>a cytidine in tRNA + acetyl-CoA + ATP + H2O = an N(4)-acetylcytidine in tRNA + ADP + phosphate + CoA + H(+)</text>
        <dbReference type="Rhea" id="RHEA:53876"/>
        <dbReference type="Rhea" id="RHEA-COMP:13670"/>
        <dbReference type="Rhea" id="RHEA-COMP:13671"/>
        <dbReference type="ChEBI" id="CHEBI:15377"/>
        <dbReference type="ChEBI" id="CHEBI:15378"/>
        <dbReference type="ChEBI" id="CHEBI:30616"/>
        <dbReference type="ChEBI" id="CHEBI:43474"/>
        <dbReference type="ChEBI" id="CHEBI:57287"/>
        <dbReference type="ChEBI" id="CHEBI:57288"/>
        <dbReference type="ChEBI" id="CHEBI:74900"/>
        <dbReference type="ChEBI" id="CHEBI:82748"/>
        <dbReference type="ChEBI" id="CHEBI:456216"/>
    </reaction>
</comment>
<evidence type="ECO:0000259" key="15">
    <source>
        <dbReference type="Pfam" id="PF13718"/>
    </source>
</evidence>
<evidence type="ECO:0000256" key="6">
    <source>
        <dbReference type="ARBA" id="ARBA00022840"/>
    </source>
</evidence>
<keyword evidence="7 12" id="KW-0694">RNA-binding</keyword>
<dbReference type="RefSeq" id="WP_015589734.1">
    <property type="nucleotide sequence ID" value="NC_021169.1"/>
</dbReference>
<evidence type="ECO:0000256" key="3">
    <source>
        <dbReference type="ARBA" id="ARBA00022679"/>
    </source>
</evidence>
<dbReference type="OrthoDB" id="312894at2157"/>
<dbReference type="AlphaFoldDB" id="N0BJ03"/>
<evidence type="ECO:0000313" key="17">
    <source>
        <dbReference type="Proteomes" id="UP000013307"/>
    </source>
</evidence>
<evidence type="ECO:0000313" key="16">
    <source>
        <dbReference type="EMBL" id="AGK60135.1"/>
    </source>
</evidence>
<dbReference type="GeneID" id="15391745"/>
<dbReference type="Gene3D" id="3.40.630.30">
    <property type="match status" value="1"/>
</dbReference>
<dbReference type="KEGG" id="ast:Asulf_00099"/>
<evidence type="ECO:0000256" key="8">
    <source>
        <dbReference type="ARBA" id="ARBA00023315"/>
    </source>
</evidence>